<dbReference type="InterPro" id="IPR039650">
    <property type="entry name" value="HdrA-like"/>
</dbReference>
<sequence>MDGNYDVIVVGGGSAGCIAAIQAARAGARTALVEKNGILGGTITVGAVNFPGLFHAWGQQVIDGIGWEIIMETFRLGGALLPDFLTIPEKHWHQQIRVNRFVYAAVLDEFILRAGVELRLHEMPVSVDEQDNRLLVSVAGKGGIQVLKTRKLIDSTGDADLCGMLGYAREKSEKLQPGTLINEIDGYEFSSINPDELQRVYDEALAEGSIRVTDHPASNPPFYNDLRSGVISMHIPGIDGSTSESKTEAEVTARQTLLRIYRFLRRVPGCEHLSVRYAANECGIRETWRIIGESRIDEASYVSGFHWPDAICYSFYPIDLHHPSDNTVIKHYLDKGVVATIPYGALIPVNSDHLIVAGRCLSGDQMANSAYRVQATCMATGQVAGAAAALAAKLDVSLRKVPLEALKALLLEHSAIVP</sequence>
<dbReference type="InterPro" id="IPR036188">
    <property type="entry name" value="FAD/NAD-bd_sf"/>
</dbReference>
<dbReference type="Gene3D" id="3.50.50.60">
    <property type="entry name" value="FAD/NAD(P)-binding domain"/>
    <property type="match status" value="1"/>
</dbReference>
<protein>
    <submittedName>
        <fullName evidence="6">FAD-dependent oxidoreductase</fullName>
    </submittedName>
</protein>
<evidence type="ECO:0000256" key="3">
    <source>
        <dbReference type="ARBA" id="ARBA00023002"/>
    </source>
</evidence>
<dbReference type="Proteomes" id="UP000658690">
    <property type="component" value="Unassembled WGS sequence"/>
</dbReference>
<evidence type="ECO:0000256" key="5">
    <source>
        <dbReference type="ARBA" id="ARBA00023014"/>
    </source>
</evidence>
<dbReference type="RefSeq" id="WP_171693957.1">
    <property type="nucleotide sequence ID" value="NZ_WHOC01000190.1"/>
</dbReference>
<dbReference type="Pfam" id="PF12831">
    <property type="entry name" value="FAD_oxidored"/>
    <property type="match status" value="1"/>
</dbReference>
<keyword evidence="4" id="KW-0408">Iron</keyword>
<proteinExistence type="predicted"/>
<accession>A0ABX1ZFC9</accession>
<dbReference type="EMBL" id="WHOC01000190">
    <property type="protein sequence ID" value="NOU91254.1"/>
    <property type="molecule type" value="Genomic_DNA"/>
</dbReference>
<keyword evidence="7" id="KW-1185">Reference proteome</keyword>
<dbReference type="PANTHER" id="PTHR43498">
    <property type="entry name" value="FERREDOXIN:COB-COM HETERODISULFIDE REDUCTASE SUBUNIT A"/>
    <property type="match status" value="1"/>
</dbReference>
<evidence type="ECO:0000313" key="6">
    <source>
        <dbReference type="EMBL" id="NOU91254.1"/>
    </source>
</evidence>
<keyword evidence="5" id="KW-0411">Iron-sulfur</keyword>
<keyword evidence="1" id="KW-0004">4Fe-4S</keyword>
<evidence type="ECO:0000313" key="7">
    <source>
        <dbReference type="Proteomes" id="UP000658690"/>
    </source>
</evidence>
<keyword evidence="2" id="KW-0479">Metal-binding</keyword>
<gene>
    <name evidence="6" type="ORF">GC102_36850</name>
</gene>
<organism evidence="6 7">
    <name type="scientific">Paenibacillus germinis</name>
    <dbReference type="NCBI Taxonomy" id="2654979"/>
    <lineage>
        <taxon>Bacteria</taxon>
        <taxon>Bacillati</taxon>
        <taxon>Bacillota</taxon>
        <taxon>Bacilli</taxon>
        <taxon>Bacillales</taxon>
        <taxon>Paenibacillaceae</taxon>
        <taxon>Paenibacillus</taxon>
    </lineage>
</organism>
<keyword evidence="3" id="KW-0560">Oxidoreductase</keyword>
<reference evidence="6 7" key="1">
    <citation type="submission" date="2019-10" db="EMBL/GenBank/DDBJ databases">
        <title>Description of Paenibacillus choica sp. nov.</title>
        <authorList>
            <person name="Carlier A."/>
            <person name="Qi S."/>
        </authorList>
    </citation>
    <scope>NUCLEOTIDE SEQUENCE [LARGE SCALE GENOMIC DNA]</scope>
    <source>
        <strain evidence="6 7">LMG 31460</strain>
    </source>
</reference>
<name>A0ABX1ZFC9_9BACL</name>
<dbReference type="PANTHER" id="PTHR43498:SF1">
    <property type="entry name" value="COB--COM HETERODISULFIDE REDUCTASE IRON-SULFUR SUBUNIT A"/>
    <property type="match status" value="1"/>
</dbReference>
<dbReference type="SUPFAM" id="SSF51905">
    <property type="entry name" value="FAD/NAD(P)-binding domain"/>
    <property type="match status" value="1"/>
</dbReference>
<evidence type="ECO:0000256" key="2">
    <source>
        <dbReference type="ARBA" id="ARBA00022723"/>
    </source>
</evidence>
<evidence type="ECO:0000256" key="1">
    <source>
        <dbReference type="ARBA" id="ARBA00022485"/>
    </source>
</evidence>
<evidence type="ECO:0000256" key="4">
    <source>
        <dbReference type="ARBA" id="ARBA00023004"/>
    </source>
</evidence>
<comment type="caution">
    <text evidence="6">The sequence shown here is derived from an EMBL/GenBank/DDBJ whole genome shotgun (WGS) entry which is preliminary data.</text>
</comment>